<keyword evidence="2" id="KW-1185">Reference proteome</keyword>
<dbReference type="EMBL" id="MNCJ02000329">
    <property type="protein sequence ID" value="KAF5768866.1"/>
    <property type="molecule type" value="Genomic_DNA"/>
</dbReference>
<dbReference type="Gramene" id="mRNA:HanXRQr2_Chr14g0641561">
    <property type="protein sequence ID" value="mRNA:HanXRQr2_Chr14g0641561"/>
    <property type="gene ID" value="HanXRQr2_Chr14g0641561"/>
</dbReference>
<gene>
    <name evidence="1" type="ORF">HanXRQr2_Chr14g0641561</name>
</gene>
<evidence type="ECO:0000313" key="1">
    <source>
        <dbReference type="EMBL" id="KAF5768866.1"/>
    </source>
</evidence>
<accession>A0A9K3H7E4</accession>
<sequence length="57" mass="6600">MGVVRGGGRGSQLWLLSREKRVNERVFGNCMCVFSAFRLQTKYEGGKERTRILYRDS</sequence>
<proteinExistence type="predicted"/>
<reference evidence="1" key="1">
    <citation type="journal article" date="2017" name="Nature">
        <title>The sunflower genome provides insights into oil metabolism, flowering and Asterid evolution.</title>
        <authorList>
            <person name="Badouin H."/>
            <person name="Gouzy J."/>
            <person name="Grassa C.J."/>
            <person name="Murat F."/>
            <person name="Staton S.E."/>
            <person name="Cottret L."/>
            <person name="Lelandais-Briere C."/>
            <person name="Owens G.L."/>
            <person name="Carrere S."/>
            <person name="Mayjonade B."/>
            <person name="Legrand L."/>
            <person name="Gill N."/>
            <person name="Kane N.C."/>
            <person name="Bowers J.E."/>
            <person name="Hubner S."/>
            <person name="Bellec A."/>
            <person name="Berard A."/>
            <person name="Berges H."/>
            <person name="Blanchet N."/>
            <person name="Boniface M.C."/>
            <person name="Brunel D."/>
            <person name="Catrice O."/>
            <person name="Chaidir N."/>
            <person name="Claudel C."/>
            <person name="Donnadieu C."/>
            <person name="Faraut T."/>
            <person name="Fievet G."/>
            <person name="Helmstetter N."/>
            <person name="King M."/>
            <person name="Knapp S.J."/>
            <person name="Lai Z."/>
            <person name="Le Paslier M.C."/>
            <person name="Lippi Y."/>
            <person name="Lorenzon L."/>
            <person name="Mandel J.R."/>
            <person name="Marage G."/>
            <person name="Marchand G."/>
            <person name="Marquand E."/>
            <person name="Bret-Mestries E."/>
            <person name="Morien E."/>
            <person name="Nambeesan S."/>
            <person name="Nguyen T."/>
            <person name="Pegot-Espagnet P."/>
            <person name="Pouilly N."/>
            <person name="Raftis F."/>
            <person name="Sallet E."/>
            <person name="Schiex T."/>
            <person name="Thomas J."/>
            <person name="Vandecasteele C."/>
            <person name="Vares D."/>
            <person name="Vear F."/>
            <person name="Vautrin S."/>
            <person name="Crespi M."/>
            <person name="Mangin B."/>
            <person name="Burke J.M."/>
            <person name="Salse J."/>
            <person name="Munos S."/>
            <person name="Vincourt P."/>
            <person name="Rieseberg L.H."/>
            <person name="Langlade N.B."/>
        </authorList>
    </citation>
    <scope>NUCLEOTIDE SEQUENCE</scope>
    <source>
        <tissue evidence="1">Leaves</tissue>
    </source>
</reference>
<protein>
    <submittedName>
        <fullName evidence="1">Uncharacterized protein</fullName>
    </submittedName>
</protein>
<organism evidence="1 2">
    <name type="scientific">Helianthus annuus</name>
    <name type="common">Common sunflower</name>
    <dbReference type="NCBI Taxonomy" id="4232"/>
    <lineage>
        <taxon>Eukaryota</taxon>
        <taxon>Viridiplantae</taxon>
        <taxon>Streptophyta</taxon>
        <taxon>Embryophyta</taxon>
        <taxon>Tracheophyta</taxon>
        <taxon>Spermatophyta</taxon>
        <taxon>Magnoliopsida</taxon>
        <taxon>eudicotyledons</taxon>
        <taxon>Gunneridae</taxon>
        <taxon>Pentapetalae</taxon>
        <taxon>asterids</taxon>
        <taxon>campanulids</taxon>
        <taxon>Asterales</taxon>
        <taxon>Asteraceae</taxon>
        <taxon>Asteroideae</taxon>
        <taxon>Heliantheae alliance</taxon>
        <taxon>Heliantheae</taxon>
        <taxon>Helianthus</taxon>
    </lineage>
</organism>
<comment type="caution">
    <text evidence="1">The sequence shown here is derived from an EMBL/GenBank/DDBJ whole genome shotgun (WGS) entry which is preliminary data.</text>
</comment>
<dbReference type="AlphaFoldDB" id="A0A9K3H7E4"/>
<name>A0A9K3H7E4_HELAN</name>
<evidence type="ECO:0000313" key="2">
    <source>
        <dbReference type="Proteomes" id="UP000215914"/>
    </source>
</evidence>
<dbReference type="Proteomes" id="UP000215914">
    <property type="component" value="Unassembled WGS sequence"/>
</dbReference>
<reference evidence="1" key="2">
    <citation type="submission" date="2020-06" db="EMBL/GenBank/DDBJ databases">
        <title>Helianthus annuus Genome sequencing and assembly Release 2.</title>
        <authorList>
            <person name="Gouzy J."/>
            <person name="Langlade N."/>
            <person name="Munos S."/>
        </authorList>
    </citation>
    <scope>NUCLEOTIDE SEQUENCE</scope>
    <source>
        <tissue evidence="1">Leaves</tissue>
    </source>
</reference>